<protein>
    <submittedName>
        <fullName evidence="2">Uncharacterized protein</fullName>
    </submittedName>
</protein>
<sequence>MKNLSTVFLVFAVISVVIALYQFIVDHYFEGILSLVYTVAFLFGAYVNRYRQPGHH</sequence>
<keyword evidence="3" id="KW-1185">Reference proteome</keyword>
<comment type="caution">
    <text evidence="2">The sequence shown here is derived from an EMBL/GenBank/DDBJ whole genome shotgun (WGS) entry which is preliminary data.</text>
</comment>
<reference evidence="2" key="1">
    <citation type="submission" date="2021-09" db="EMBL/GenBank/DDBJ databases">
        <title>Fulvivirga sp. isolated from coastal sediment.</title>
        <authorList>
            <person name="Yu H."/>
        </authorList>
    </citation>
    <scope>NUCLEOTIDE SEQUENCE</scope>
    <source>
        <strain evidence="2">1062</strain>
    </source>
</reference>
<feature type="transmembrane region" description="Helical" evidence="1">
    <location>
        <begin position="31"/>
        <end position="48"/>
    </location>
</feature>
<evidence type="ECO:0000256" key="1">
    <source>
        <dbReference type="SAM" id="Phobius"/>
    </source>
</evidence>
<evidence type="ECO:0000313" key="3">
    <source>
        <dbReference type="Proteomes" id="UP001139409"/>
    </source>
</evidence>
<dbReference type="Proteomes" id="UP001139409">
    <property type="component" value="Unassembled WGS sequence"/>
</dbReference>
<dbReference type="EMBL" id="JAIXNE010000001">
    <property type="protein sequence ID" value="MCA6073775.1"/>
    <property type="molecule type" value="Genomic_DNA"/>
</dbReference>
<gene>
    <name evidence="2" type="ORF">LDX50_02795</name>
</gene>
<proteinExistence type="predicted"/>
<name>A0A9X1KVJ8_9BACT</name>
<feature type="transmembrane region" description="Helical" evidence="1">
    <location>
        <begin position="7"/>
        <end position="25"/>
    </location>
</feature>
<dbReference type="AlphaFoldDB" id="A0A9X1KVJ8"/>
<keyword evidence="1" id="KW-0812">Transmembrane</keyword>
<evidence type="ECO:0000313" key="2">
    <source>
        <dbReference type="EMBL" id="MCA6073775.1"/>
    </source>
</evidence>
<keyword evidence="1" id="KW-1133">Transmembrane helix</keyword>
<accession>A0A9X1KVJ8</accession>
<dbReference type="RefSeq" id="WP_225696886.1">
    <property type="nucleotide sequence ID" value="NZ_JAIXNE010000001.1"/>
</dbReference>
<keyword evidence="1" id="KW-0472">Membrane</keyword>
<organism evidence="2 3">
    <name type="scientific">Fulvivirga sedimenti</name>
    <dbReference type="NCBI Taxonomy" id="2879465"/>
    <lineage>
        <taxon>Bacteria</taxon>
        <taxon>Pseudomonadati</taxon>
        <taxon>Bacteroidota</taxon>
        <taxon>Cytophagia</taxon>
        <taxon>Cytophagales</taxon>
        <taxon>Fulvivirgaceae</taxon>
        <taxon>Fulvivirga</taxon>
    </lineage>
</organism>